<dbReference type="Proteomes" id="UP000306954">
    <property type="component" value="Unassembled WGS sequence"/>
</dbReference>
<dbReference type="FunFam" id="3.30.70.360:FF:000004">
    <property type="entry name" value="Peptidase M20 domain-containing protein 2"/>
    <property type="match status" value="1"/>
</dbReference>
<dbReference type="AlphaFoldDB" id="A0A4T0HJP2"/>
<dbReference type="InterPro" id="IPR011650">
    <property type="entry name" value="Peptidase_M20_dimer"/>
</dbReference>
<dbReference type="PANTHER" id="PTHR30575:SF0">
    <property type="entry name" value="XAA-ARG DIPEPTIDASE"/>
    <property type="match status" value="1"/>
</dbReference>
<dbReference type="EMBL" id="SPOF01000011">
    <property type="protein sequence ID" value="TIB14253.1"/>
    <property type="molecule type" value="Genomic_DNA"/>
</dbReference>
<dbReference type="InterPro" id="IPR017439">
    <property type="entry name" value="Amidohydrolase"/>
</dbReference>
<dbReference type="SUPFAM" id="SSF55031">
    <property type="entry name" value="Bacterial exopeptidase dimerisation domain"/>
    <property type="match status" value="1"/>
</dbReference>
<comment type="caution">
    <text evidence="2">The sequence shown here is derived from an EMBL/GenBank/DDBJ whole genome shotgun (WGS) entry which is preliminary data.</text>
</comment>
<evidence type="ECO:0000259" key="1">
    <source>
        <dbReference type="Pfam" id="PF07687"/>
    </source>
</evidence>
<feature type="domain" description="Peptidase M20 dimerisation" evidence="1">
    <location>
        <begin position="387"/>
        <end position="476"/>
    </location>
</feature>
<dbReference type="SUPFAM" id="SSF53187">
    <property type="entry name" value="Zn-dependent exopeptidases"/>
    <property type="match status" value="1"/>
</dbReference>
<name>A0A4T0HJP2_WALIC</name>
<dbReference type="PANTHER" id="PTHR30575">
    <property type="entry name" value="PEPTIDASE M20"/>
    <property type="match status" value="1"/>
</dbReference>
<reference evidence="2 3" key="1">
    <citation type="submission" date="2019-03" db="EMBL/GenBank/DDBJ databases">
        <title>Sequencing 23 genomes of Wallemia ichthyophaga.</title>
        <authorList>
            <person name="Gostincar C."/>
        </authorList>
    </citation>
    <scope>NUCLEOTIDE SEQUENCE [LARGE SCALE GENOMIC DNA]</scope>
    <source>
        <strain evidence="2 3">EXF-8621</strain>
    </source>
</reference>
<dbReference type="Pfam" id="PF07687">
    <property type="entry name" value="M20_dimer"/>
    <property type="match status" value="1"/>
</dbReference>
<proteinExistence type="predicted"/>
<evidence type="ECO:0000313" key="3">
    <source>
        <dbReference type="Proteomes" id="UP000306954"/>
    </source>
</evidence>
<accession>A0A4T0HJP2</accession>
<dbReference type="InterPro" id="IPR036264">
    <property type="entry name" value="Bact_exopeptidase_dim_dom"/>
</dbReference>
<dbReference type="NCBIfam" id="TIGR01891">
    <property type="entry name" value="amidohydrolases"/>
    <property type="match status" value="1"/>
</dbReference>
<dbReference type="GO" id="GO:0016805">
    <property type="term" value="F:dipeptidase activity"/>
    <property type="evidence" value="ECO:0007669"/>
    <property type="project" value="TreeGrafter"/>
</dbReference>
<evidence type="ECO:0000313" key="2">
    <source>
        <dbReference type="EMBL" id="TIB14253.1"/>
    </source>
</evidence>
<dbReference type="Gene3D" id="3.30.70.360">
    <property type="match status" value="1"/>
</dbReference>
<dbReference type="InterPro" id="IPR052030">
    <property type="entry name" value="Peptidase_M20/M20A_hydrolases"/>
</dbReference>
<dbReference type="Gene3D" id="3.40.630.10">
    <property type="entry name" value="Zn peptidases"/>
    <property type="match status" value="1"/>
</dbReference>
<organism evidence="2 3">
    <name type="scientific">Wallemia ichthyophaga</name>
    <dbReference type="NCBI Taxonomy" id="245174"/>
    <lineage>
        <taxon>Eukaryota</taxon>
        <taxon>Fungi</taxon>
        <taxon>Dikarya</taxon>
        <taxon>Basidiomycota</taxon>
        <taxon>Wallemiomycotina</taxon>
        <taxon>Wallemiomycetes</taxon>
        <taxon>Wallemiales</taxon>
        <taxon>Wallemiaceae</taxon>
        <taxon>Wallemia</taxon>
    </lineage>
</organism>
<sequence>MSIFQTAIYCNFYIGFRYAVRAYIDIANAGVMQQANTHEYEHLQRLFWKTNQHSPHWNGRVGLSRMLKLYKQAWCKRSIHDNGDIWRKNLRKNEKMIMELCVRYMSADINAQNRINAIKLVLETFEALGCSVREELLAKVIQRSDLSSKEQLARIIKALNEFAEEPGNAEQRDCEEQEQQESCLPTYLEVDATDSHTNTLPSYDRANFEPVADRAAGVIERTLHMEESVLRELGSTIHQNPELAFREHYAANTLTHFMQGRGWRVERGICGMETAWKATFSRGIGGRTVGFNAEMDGMPVDTADLIAEGALAAALGVAAAMAEMDVSGRVLLLGTPAEERGGGKIRMLRHGAYKSADAMLMIHPGGGAPYKTDLISPMLAIDSFSAEYLGKAAHAALAPHEGINALDAAILAYTNINALRQQTKPYERVHGVIDTAGYSPNVIPAYSCLRYGVRSATLAELVELKRRVVACLRAAADATGCQFVLHDTTPPHPELRHNGLLAVEYAAALMRRFGTHVQLALDVPGGASTDFGAVTYAMPGLHPAYEIYSQEGVSNHTAEFARCTDTPIAHRKTLEAATGVALTAFRVLCDDDFASAVQSEFHGE</sequence>
<gene>
    <name evidence="2" type="ORF">E3P90_01361</name>
</gene>
<protein>
    <recommendedName>
        <fullName evidence="1">Peptidase M20 dimerisation domain-containing protein</fullName>
    </recommendedName>
</protein>